<dbReference type="KEGG" id="saca:FFV09_00645"/>
<evidence type="ECO:0000259" key="1">
    <source>
        <dbReference type="SMART" id="SM00914"/>
    </source>
</evidence>
<dbReference type="Proteomes" id="UP000316968">
    <property type="component" value="Chromosome"/>
</dbReference>
<feature type="domain" description="IDEAL" evidence="1">
    <location>
        <begin position="19"/>
        <end position="55"/>
    </location>
</feature>
<dbReference type="SMART" id="SM00914">
    <property type="entry name" value="IDEAL"/>
    <property type="match status" value="1"/>
</dbReference>
<evidence type="ECO:0000313" key="3">
    <source>
        <dbReference type="Proteomes" id="UP000316968"/>
    </source>
</evidence>
<organism evidence="2 3">
    <name type="scientific">Saccharibacillus brassicae</name>
    <dbReference type="NCBI Taxonomy" id="2583377"/>
    <lineage>
        <taxon>Bacteria</taxon>
        <taxon>Bacillati</taxon>
        <taxon>Bacillota</taxon>
        <taxon>Bacilli</taxon>
        <taxon>Bacillales</taxon>
        <taxon>Paenibacillaceae</taxon>
        <taxon>Saccharibacillus</taxon>
    </lineage>
</organism>
<name>A0A4Y6UPD4_SACBS</name>
<dbReference type="RefSeq" id="WP_141445882.1">
    <property type="nucleotide sequence ID" value="NZ_CBCSAZ010000001.1"/>
</dbReference>
<dbReference type="EMBL" id="CP041217">
    <property type="protein sequence ID" value="QDH19493.1"/>
    <property type="molecule type" value="Genomic_DNA"/>
</dbReference>
<evidence type="ECO:0000313" key="2">
    <source>
        <dbReference type="EMBL" id="QDH19493.1"/>
    </source>
</evidence>
<keyword evidence="3" id="KW-1185">Reference proteome</keyword>
<accession>A0A4Y6UPD4</accession>
<dbReference type="InterPro" id="IPR014957">
    <property type="entry name" value="IDEAL_dom"/>
</dbReference>
<protein>
    <submittedName>
        <fullName evidence="2">IDEAL domain-containing protein</fullName>
    </submittedName>
</protein>
<dbReference type="Pfam" id="PF08858">
    <property type="entry name" value="IDEAL"/>
    <property type="match status" value="1"/>
</dbReference>
<dbReference type="AlphaFoldDB" id="A0A4Y6UPD4"/>
<reference evidence="2 3" key="1">
    <citation type="submission" date="2019-06" db="EMBL/GenBank/DDBJ databases">
        <title>Saccharibacillus brassicae sp. nov., an endophytic bacterium isolated from Chinese cabbage seeds (Brassica pekinensis).</title>
        <authorList>
            <person name="Jiang L."/>
            <person name="Lee J."/>
            <person name="Kim S.W."/>
        </authorList>
    </citation>
    <scope>NUCLEOTIDE SEQUENCE [LARGE SCALE GENOMIC DNA]</scope>
    <source>
        <strain evidence="3">KCTC 43072 / ATSA2</strain>
    </source>
</reference>
<dbReference type="OrthoDB" id="2155814at2"/>
<dbReference type="InterPro" id="IPR027393">
    <property type="entry name" value="Virus_scaffolding_prot_C"/>
</dbReference>
<gene>
    <name evidence="2" type="ORF">FFV09_00645</name>
</gene>
<sequence length="72" mass="8026">MDKMKAAYEVMLGLAAEMVWDEALRKRRCEMLQQEIDAALANGDELAFLALTSELNTLENGILPVESSRLPT</sequence>
<proteinExistence type="predicted"/>
<dbReference type="Gene3D" id="4.10.810.10">
    <property type="entry name" value="Virus Scaffolding Protein, Chain A"/>
    <property type="match status" value="1"/>
</dbReference>